<feature type="domain" description="4Fe-4S ferredoxin-type" evidence="13">
    <location>
        <begin position="77"/>
        <end position="106"/>
    </location>
</feature>
<keyword evidence="5" id="KW-0479">Metal-binding</keyword>
<sequence>MNEDLLVAEIDAILPQTQCRRCGFSGCLPYAKAIAEGHAEINQCPPGGEEGILALARLLGVSPVPLNTAHGVPKPEAVALIDEQLCIGCTLCSQACPVDAIVGAARQMHTVIAADCTGCELCIEPCPVDCISMIPPRHEAAGLGDKPPAWTGSHVAHGDEKKAADRARERYQFRLQRLEREKQDREKRLARKAGTMTTNVSSAAAANLKKVTIQAALERARAAQAKVSKKNNDASPLPDTSHP</sequence>
<dbReference type="Pfam" id="PF04060">
    <property type="entry name" value="FeS"/>
    <property type="match status" value="1"/>
</dbReference>
<dbReference type="GO" id="GO:0046872">
    <property type="term" value="F:metal ion binding"/>
    <property type="evidence" value="ECO:0007669"/>
    <property type="project" value="UniProtKB-KW"/>
</dbReference>
<dbReference type="InterPro" id="IPR050294">
    <property type="entry name" value="RnfB_subfamily"/>
</dbReference>
<dbReference type="GO" id="GO:0009055">
    <property type="term" value="F:electron transfer activity"/>
    <property type="evidence" value="ECO:0007669"/>
    <property type="project" value="InterPro"/>
</dbReference>
<evidence type="ECO:0000256" key="12">
    <source>
        <dbReference type="SAM" id="MobiDB-lite"/>
    </source>
</evidence>
<dbReference type="InterPro" id="IPR017900">
    <property type="entry name" value="4Fe4S_Fe_S_CS"/>
</dbReference>
<dbReference type="PANTHER" id="PTHR42859">
    <property type="entry name" value="OXIDOREDUCTASE"/>
    <property type="match status" value="1"/>
</dbReference>
<feature type="domain" description="4Fe-4S" evidence="14">
    <location>
        <begin position="2"/>
        <end position="61"/>
    </location>
</feature>
<evidence type="ECO:0000256" key="6">
    <source>
        <dbReference type="ARBA" id="ARBA00022737"/>
    </source>
</evidence>
<dbReference type="InterPro" id="IPR010207">
    <property type="entry name" value="Elect_transpt_cplx_RnfB/RsxB"/>
</dbReference>
<dbReference type="NCBIfam" id="NF005415">
    <property type="entry name" value="PRK06991.1"/>
    <property type="match status" value="1"/>
</dbReference>
<dbReference type="Pfam" id="PF14697">
    <property type="entry name" value="Fer4_21"/>
    <property type="match status" value="1"/>
</dbReference>
<keyword evidence="16" id="KW-1185">Reference proteome</keyword>
<dbReference type="Gene3D" id="1.10.15.40">
    <property type="entry name" value="Electron transport complex subunit B, putative Fe-S cluster"/>
    <property type="match status" value="1"/>
</dbReference>
<dbReference type="PROSITE" id="PS51379">
    <property type="entry name" value="4FE4S_FER_2"/>
    <property type="match status" value="2"/>
</dbReference>
<evidence type="ECO:0000256" key="10">
    <source>
        <dbReference type="ARBA" id="ARBA00023014"/>
    </source>
</evidence>
<dbReference type="EMBL" id="FOVJ01000008">
    <property type="protein sequence ID" value="SFO13074.1"/>
    <property type="molecule type" value="Genomic_DNA"/>
</dbReference>
<dbReference type="RefSeq" id="WP_074798294.1">
    <property type="nucleotide sequence ID" value="NZ_FOVJ01000008.1"/>
</dbReference>
<feature type="domain" description="4Fe-4S ferredoxin-type" evidence="13">
    <location>
        <begin position="108"/>
        <end position="136"/>
    </location>
</feature>
<keyword evidence="7" id="KW-1278">Translocase</keyword>
<proteinExistence type="predicted"/>
<keyword evidence="10" id="KW-0411">Iron-sulfur</keyword>
<evidence type="ECO:0000256" key="3">
    <source>
        <dbReference type="ARBA" id="ARBA00022485"/>
    </source>
</evidence>
<evidence type="ECO:0000256" key="5">
    <source>
        <dbReference type="ARBA" id="ARBA00022723"/>
    </source>
</evidence>
<dbReference type="GO" id="GO:0051539">
    <property type="term" value="F:4 iron, 4 sulfur cluster binding"/>
    <property type="evidence" value="ECO:0007669"/>
    <property type="project" value="UniProtKB-KW"/>
</dbReference>
<keyword evidence="4" id="KW-0997">Cell inner membrane</keyword>
<dbReference type="AlphaFoldDB" id="A0A1I5ENI3"/>
<dbReference type="InterPro" id="IPR017896">
    <property type="entry name" value="4Fe4S_Fe-S-bd"/>
</dbReference>
<evidence type="ECO:0000256" key="9">
    <source>
        <dbReference type="ARBA" id="ARBA00023004"/>
    </source>
</evidence>
<evidence type="ECO:0000256" key="8">
    <source>
        <dbReference type="ARBA" id="ARBA00022982"/>
    </source>
</evidence>
<dbReference type="OrthoDB" id="9789936at2"/>
<dbReference type="Proteomes" id="UP000183107">
    <property type="component" value="Unassembled WGS sequence"/>
</dbReference>
<keyword evidence="6" id="KW-0677">Repeat</keyword>
<dbReference type="SUPFAM" id="SSF54862">
    <property type="entry name" value="4Fe-4S ferredoxins"/>
    <property type="match status" value="1"/>
</dbReference>
<evidence type="ECO:0000259" key="14">
    <source>
        <dbReference type="PROSITE" id="PS51656"/>
    </source>
</evidence>
<evidence type="ECO:0000256" key="11">
    <source>
        <dbReference type="ARBA" id="ARBA00023136"/>
    </source>
</evidence>
<evidence type="ECO:0000256" key="1">
    <source>
        <dbReference type="ARBA" id="ARBA00022448"/>
    </source>
</evidence>
<dbReference type="PROSITE" id="PS51656">
    <property type="entry name" value="4FE4S"/>
    <property type="match status" value="1"/>
</dbReference>
<dbReference type="NCBIfam" id="TIGR01944">
    <property type="entry name" value="rnfB"/>
    <property type="match status" value="1"/>
</dbReference>
<keyword evidence="1" id="KW-0813">Transport</keyword>
<keyword evidence="3" id="KW-0004">4Fe-4S</keyword>
<evidence type="ECO:0000256" key="7">
    <source>
        <dbReference type="ARBA" id="ARBA00022967"/>
    </source>
</evidence>
<organism evidence="15 16">
    <name type="scientific">Nitrosospira briensis</name>
    <dbReference type="NCBI Taxonomy" id="35799"/>
    <lineage>
        <taxon>Bacteria</taxon>
        <taxon>Pseudomonadati</taxon>
        <taxon>Pseudomonadota</taxon>
        <taxon>Betaproteobacteria</taxon>
        <taxon>Nitrosomonadales</taxon>
        <taxon>Nitrosomonadaceae</taxon>
        <taxon>Nitrosospira</taxon>
    </lineage>
</organism>
<accession>A0A1I5ENI3</accession>
<dbReference type="PANTHER" id="PTHR42859:SF3">
    <property type="entry name" value="ION-TRANSLOCATING OXIDOREDUCTASE COMPLEX SUBUNIT B"/>
    <property type="match status" value="1"/>
</dbReference>
<dbReference type="InterPro" id="IPR007202">
    <property type="entry name" value="4Fe-4S_dom"/>
</dbReference>
<keyword evidence="9" id="KW-0408">Iron</keyword>
<evidence type="ECO:0000313" key="15">
    <source>
        <dbReference type="EMBL" id="SFO13074.1"/>
    </source>
</evidence>
<gene>
    <name evidence="15" type="ORF">SAMN05216386_2710</name>
</gene>
<keyword evidence="11" id="KW-0472">Membrane</keyword>
<reference evidence="16" key="1">
    <citation type="submission" date="2016-10" db="EMBL/GenBank/DDBJ databases">
        <authorList>
            <person name="Varghese N."/>
        </authorList>
    </citation>
    <scope>NUCLEOTIDE SEQUENCE [LARGE SCALE GENOMIC DNA]</scope>
    <source>
        <strain evidence="16">Nsp8</strain>
    </source>
</reference>
<evidence type="ECO:0000256" key="2">
    <source>
        <dbReference type="ARBA" id="ARBA00022475"/>
    </source>
</evidence>
<evidence type="ECO:0000256" key="4">
    <source>
        <dbReference type="ARBA" id="ARBA00022519"/>
    </source>
</evidence>
<dbReference type="PROSITE" id="PS00198">
    <property type="entry name" value="4FE4S_FER_1"/>
    <property type="match status" value="2"/>
</dbReference>
<keyword evidence="8" id="KW-0249">Electron transport</keyword>
<feature type="region of interest" description="Disordered" evidence="12">
    <location>
        <begin position="223"/>
        <end position="243"/>
    </location>
</feature>
<evidence type="ECO:0000259" key="13">
    <source>
        <dbReference type="PROSITE" id="PS51379"/>
    </source>
</evidence>
<keyword evidence="2" id="KW-1003">Cell membrane</keyword>
<name>A0A1I5ENI3_9PROT</name>
<dbReference type="Gene3D" id="3.30.70.20">
    <property type="match status" value="1"/>
</dbReference>
<protein>
    <submittedName>
        <fullName evidence="15">Electron transport complex protein RnfB</fullName>
    </submittedName>
</protein>
<evidence type="ECO:0000313" key="16">
    <source>
        <dbReference type="Proteomes" id="UP000183107"/>
    </source>
</evidence>